<protein>
    <recommendedName>
        <fullName evidence="3">Transposase</fullName>
    </recommendedName>
</protein>
<sequence>MTPEPAPQAERYRLIEDALRHFATPPRLSKADKGLIVANLRILTGYSRQQLTRLIGRFAEADVRLLAEVDALHDTPPPGPAVKKLCERAWQQFDDARHERLAGISVSHLYNLRHSKPCNDNALAESKNGAVVRKLLGYVHIPQHFAPRVTNSIRTTSTRTPTFTGLASSPPP</sequence>
<evidence type="ECO:0000313" key="2">
    <source>
        <dbReference type="Proteomes" id="UP001254608"/>
    </source>
</evidence>
<gene>
    <name evidence="1" type="ORF">RM530_17490</name>
</gene>
<dbReference type="RefSeq" id="WP_311366549.1">
    <property type="nucleotide sequence ID" value="NZ_JAVRIC010000037.1"/>
</dbReference>
<dbReference type="EMBL" id="JAVRIC010000037">
    <property type="protein sequence ID" value="MDT0499139.1"/>
    <property type="molecule type" value="Genomic_DNA"/>
</dbReference>
<keyword evidence="2" id="KW-1185">Reference proteome</keyword>
<reference evidence="1 2" key="1">
    <citation type="submission" date="2023-09" db="EMBL/GenBank/DDBJ databases">
        <authorList>
            <person name="Rey-Velasco X."/>
        </authorList>
    </citation>
    <scope>NUCLEOTIDE SEQUENCE [LARGE SCALE GENOMIC DNA]</scope>
    <source>
        <strain evidence="1 2">W345</strain>
    </source>
</reference>
<evidence type="ECO:0008006" key="3">
    <source>
        <dbReference type="Google" id="ProtNLM"/>
    </source>
</evidence>
<comment type="caution">
    <text evidence="1">The sequence shown here is derived from an EMBL/GenBank/DDBJ whole genome shotgun (WGS) entry which is preliminary data.</text>
</comment>
<evidence type="ECO:0000313" key="1">
    <source>
        <dbReference type="EMBL" id="MDT0499139.1"/>
    </source>
</evidence>
<organism evidence="1 2">
    <name type="scientific">Banduia mediterranea</name>
    <dbReference type="NCBI Taxonomy" id="3075609"/>
    <lineage>
        <taxon>Bacteria</taxon>
        <taxon>Pseudomonadati</taxon>
        <taxon>Pseudomonadota</taxon>
        <taxon>Gammaproteobacteria</taxon>
        <taxon>Nevskiales</taxon>
        <taxon>Algiphilaceae</taxon>
        <taxon>Banduia</taxon>
    </lineage>
</organism>
<proteinExistence type="predicted"/>
<name>A0ABU2WNF0_9GAMM</name>
<dbReference type="Proteomes" id="UP001254608">
    <property type="component" value="Unassembled WGS sequence"/>
</dbReference>
<accession>A0ABU2WNF0</accession>